<keyword evidence="4" id="KW-1185">Reference proteome</keyword>
<accession>A0ABD3GDH3</accession>
<evidence type="ECO:0000256" key="1">
    <source>
        <dbReference type="SAM" id="Coils"/>
    </source>
</evidence>
<evidence type="ECO:0000313" key="3">
    <source>
        <dbReference type="EMBL" id="KAL3676636.1"/>
    </source>
</evidence>
<feature type="compositionally biased region" description="Basic and acidic residues" evidence="2">
    <location>
        <begin position="85"/>
        <end position="94"/>
    </location>
</feature>
<gene>
    <name evidence="3" type="ORF">R1sor_026584</name>
</gene>
<evidence type="ECO:0000256" key="2">
    <source>
        <dbReference type="SAM" id="MobiDB-lite"/>
    </source>
</evidence>
<feature type="region of interest" description="Disordered" evidence="2">
    <location>
        <begin position="52"/>
        <end position="110"/>
    </location>
</feature>
<dbReference type="EMBL" id="JBJQOH010000008">
    <property type="protein sequence ID" value="KAL3676636.1"/>
    <property type="molecule type" value="Genomic_DNA"/>
</dbReference>
<feature type="coiled-coil region" evidence="1">
    <location>
        <begin position="233"/>
        <end position="267"/>
    </location>
</feature>
<name>A0ABD3GDH3_9MARC</name>
<dbReference type="Proteomes" id="UP001633002">
    <property type="component" value="Unassembled WGS sequence"/>
</dbReference>
<comment type="caution">
    <text evidence="3">The sequence shown here is derived from an EMBL/GenBank/DDBJ whole genome shotgun (WGS) entry which is preliminary data.</text>
</comment>
<proteinExistence type="predicted"/>
<keyword evidence="1" id="KW-0175">Coiled coil</keyword>
<reference evidence="3 4" key="1">
    <citation type="submission" date="2024-09" db="EMBL/GenBank/DDBJ databases">
        <title>Chromosome-scale assembly of Riccia sorocarpa.</title>
        <authorList>
            <person name="Paukszto L."/>
        </authorList>
    </citation>
    <scope>NUCLEOTIDE SEQUENCE [LARGE SCALE GENOMIC DNA]</scope>
    <source>
        <strain evidence="3">LP-2024</strain>
        <tissue evidence="3">Aerial parts of the thallus</tissue>
    </source>
</reference>
<evidence type="ECO:0000313" key="4">
    <source>
        <dbReference type="Proteomes" id="UP001633002"/>
    </source>
</evidence>
<organism evidence="3 4">
    <name type="scientific">Riccia sorocarpa</name>
    <dbReference type="NCBI Taxonomy" id="122646"/>
    <lineage>
        <taxon>Eukaryota</taxon>
        <taxon>Viridiplantae</taxon>
        <taxon>Streptophyta</taxon>
        <taxon>Embryophyta</taxon>
        <taxon>Marchantiophyta</taxon>
        <taxon>Marchantiopsida</taxon>
        <taxon>Marchantiidae</taxon>
        <taxon>Marchantiales</taxon>
        <taxon>Ricciaceae</taxon>
        <taxon>Riccia</taxon>
    </lineage>
</organism>
<sequence length="372" mass="42973">MFSAVDGKIASAPGTHSDLVLMSKAKKPFDAEAQTGFPDLLSIDESDDDWFGLTIPQSDIPPSREEPCFGQTQPDIPASKGGSQAEKRVKEDKGIKRKRTSVKGDAKPPVLSERKRWRPLCSRRDYDDQFKGIIQLIKDNRENLRSRLTDVRQHSSKVTPKSKQVQTRLRNLRLAGKEKCCTLIKAEKEKRLKTETDLRLEKNTHSKLAAQCAKLETEAHIEKTKRQSELLEQTRLKRDLQSERAKREKLESDLKSEETKRLKLEGDIASEKARRMLLEEEAKKHAADRVKSEENIQLERGKRLKLEEDIQSEKGKRLKLEADVRLSEQKIDLFYREYDLYLANLKDRMFENKVTIHVSNYRKSAQLCFDIT</sequence>
<dbReference type="AlphaFoldDB" id="A0ABD3GDH3"/>
<protein>
    <submittedName>
        <fullName evidence="3">Uncharacterized protein</fullName>
    </submittedName>
</protein>